<dbReference type="GeneID" id="20318940"/>
<protein>
    <submittedName>
        <fullName evidence="1">Uncharacterized protein</fullName>
    </submittedName>
</protein>
<dbReference type="KEGG" id="ovi:T265_04758"/>
<evidence type="ECO:0000313" key="2">
    <source>
        <dbReference type="Proteomes" id="UP000054324"/>
    </source>
</evidence>
<gene>
    <name evidence="1" type="ORF">T265_04758</name>
</gene>
<dbReference type="Proteomes" id="UP000054324">
    <property type="component" value="Unassembled WGS sequence"/>
</dbReference>
<evidence type="ECO:0000313" key="1">
    <source>
        <dbReference type="EMBL" id="KER28368.1"/>
    </source>
</evidence>
<name>A0A074ZLX1_OPIVI</name>
<dbReference type="CTD" id="20318940"/>
<dbReference type="RefSeq" id="XP_009167847.1">
    <property type="nucleotide sequence ID" value="XM_009169583.1"/>
</dbReference>
<proteinExistence type="predicted"/>
<sequence length="300" mass="33288">MLELGTASWGRDSVRDKCGYVNVGISSYGRTLNASGPLEVNRIMKETGKLGISFWLTVISSVNSKRSHRGPNNGMIRRQNRRRFIISVVKFTLGLAKTLNLTLPQSSHAAQSQTMPPDLSNIFQEGMEVLLRSELGSAHNRYPSTCLPAPGVRVCARALARMANHIGCPRIGLSRLKPYSPQEPHGTHGCKPTLARVHLIDLTCEVPVFFSAIGNDGDNIGDIIRRIFGPYRMYGSRENIKAPPNHQIPHYVDSGKSPVRVVSWKRTDFPVTSIKLSDEYCGVLYLYFTSIIILRILSIA</sequence>
<accession>A0A074ZLX1</accession>
<keyword evidence="2" id="KW-1185">Reference proteome</keyword>
<organism evidence="1 2">
    <name type="scientific">Opisthorchis viverrini</name>
    <name type="common">Southeast Asian liver fluke</name>
    <dbReference type="NCBI Taxonomy" id="6198"/>
    <lineage>
        <taxon>Eukaryota</taxon>
        <taxon>Metazoa</taxon>
        <taxon>Spiralia</taxon>
        <taxon>Lophotrochozoa</taxon>
        <taxon>Platyhelminthes</taxon>
        <taxon>Trematoda</taxon>
        <taxon>Digenea</taxon>
        <taxon>Opisthorchiida</taxon>
        <taxon>Opisthorchiata</taxon>
        <taxon>Opisthorchiidae</taxon>
        <taxon>Opisthorchis</taxon>
    </lineage>
</organism>
<dbReference type="AlphaFoldDB" id="A0A074ZLX1"/>
<dbReference type="EMBL" id="KL596700">
    <property type="protein sequence ID" value="KER28368.1"/>
    <property type="molecule type" value="Genomic_DNA"/>
</dbReference>
<reference evidence="1 2" key="1">
    <citation type="submission" date="2013-11" db="EMBL/GenBank/DDBJ databases">
        <title>Opisthorchis viverrini - life in the bile duct.</title>
        <authorList>
            <person name="Young N.D."/>
            <person name="Nagarajan N."/>
            <person name="Lin S.J."/>
            <person name="Korhonen P.K."/>
            <person name="Jex A.R."/>
            <person name="Hall R.S."/>
            <person name="Safavi-Hemami H."/>
            <person name="Kaewkong W."/>
            <person name="Bertrand D."/>
            <person name="Gao S."/>
            <person name="Seet Q."/>
            <person name="Wongkham S."/>
            <person name="Teh B.T."/>
            <person name="Wongkham C."/>
            <person name="Intapan P.M."/>
            <person name="Maleewong W."/>
            <person name="Yang X."/>
            <person name="Hu M."/>
            <person name="Wang Z."/>
            <person name="Hofmann A."/>
            <person name="Sternberg P.W."/>
            <person name="Tan P."/>
            <person name="Wang J."/>
            <person name="Gasser R.B."/>
        </authorList>
    </citation>
    <scope>NUCLEOTIDE SEQUENCE [LARGE SCALE GENOMIC DNA]</scope>
</reference>